<proteinExistence type="predicted"/>
<dbReference type="AlphaFoldDB" id="A0A1X6WRC3"/>
<reference evidence="2" key="1">
    <citation type="submission" date="2017-02" db="EMBL/GenBank/DDBJ databases">
        <authorList>
            <person name="Dridi B."/>
        </authorList>
    </citation>
    <scope>NUCLEOTIDE SEQUENCE [LARGE SCALE GENOMIC DNA]</scope>
    <source>
        <strain evidence="2">bH819</strain>
    </source>
</reference>
<sequence length="120" mass="13463">MEPTKQITPTLKQLIRVLKKEKKALLESDGIQIEKIVKQKELIVDSLSSIKGVPNESEKGLLREVKELQDNNLLLTKQAMAFNDNFIKAVGEIAQKTNATYSNKGNLKNQVDVGFINHSM</sequence>
<name>A0A1X6WRC3_9ENTE</name>
<dbReference type="InterPro" id="IPR036679">
    <property type="entry name" value="FlgN-like_sf"/>
</dbReference>
<dbReference type="Proteomes" id="UP000195918">
    <property type="component" value="Unassembled WGS sequence"/>
</dbReference>
<dbReference type="GO" id="GO:0044780">
    <property type="term" value="P:bacterial-type flagellum assembly"/>
    <property type="evidence" value="ECO:0007669"/>
    <property type="project" value="InterPro"/>
</dbReference>
<keyword evidence="2" id="KW-1185">Reference proteome</keyword>
<dbReference type="OrthoDB" id="2200190at2"/>
<evidence type="ECO:0008006" key="3">
    <source>
        <dbReference type="Google" id="ProtNLM"/>
    </source>
</evidence>
<dbReference type="EMBL" id="FWFD01000015">
    <property type="protein sequence ID" value="SLM86911.1"/>
    <property type="molecule type" value="Genomic_DNA"/>
</dbReference>
<accession>A0A1X6WRC3</accession>
<gene>
    <name evidence="1" type="ORF">FM121_12490</name>
</gene>
<evidence type="ECO:0000313" key="1">
    <source>
        <dbReference type="EMBL" id="SLM86911.1"/>
    </source>
</evidence>
<dbReference type="RefSeq" id="WP_086952511.1">
    <property type="nucleotide sequence ID" value="NZ_FWFD01000015.1"/>
</dbReference>
<evidence type="ECO:0000313" key="2">
    <source>
        <dbReference type="Proteomes" id="UP000195918"/>
    </source>
</evidence>
<dbReference type="SUPFAM" id="SSF140566">
    <property type="entry name" value="FlgN-like"/>
    <property type="match status" value="1"/>
</dbReference>
<organism evidence="1 2">
    <name type="scientific">Vagococcus fluvialis bH819</name>
    <dbReference type="NCBI Taxonomy" id="1255619"/>
    <lineage>
        <taxon>Bacteria</taxon>
        <taxon>Bacillati</taxon>
        <taxon>Bacillota</taxon>
        <taxon>Bacilli</taxon>
        <taxon>Lactobacillales</taxon>
        <taxon>Enterococcaceae</taxon>
        <taxon>Vagococcus</taxon>
    </lineage>
</organism>
<protein>
    <recommendedName>
        <fullName evidence="3">Flagellar protein FlgN</fullName>
    </recommendedName>
</protein>